<dbReference type="GO" id="GO:0016592">
    <property type="term" value="C:mediator complex"/>
    <property type="evidence" value="ECO:0007669"/>
    <property type="project" value="InterPro"/>
</dbReference>
<dbReference type="EMBL" id="BTRK01000001">
    <property type="protein sequence ID" value="GMR32309.1"/>
    <property type="molecule type" value="Genomic_DNA"/>
</dbReference>
<comment type="similarity">
    <text evidence="2">Belongs to the Mediator complex subunit 27 family.</text>
</comment>
<dbReference type="Proteomes" id="UP001328107">
    <property type="component" value="Unassembled WGS sequence"/>
</dbReference>
<reference evidence="7" key="1">
    <citation type="submission" date="2022-10" db="EMBL/GenBank/DDBJ databases">
        <title>Genome assembly of Pristionchus species.</title>
        <authorList>
            <person name="Yoshida K."/>
            <person name="Sommer R.J."/>
        </authorList>
    </citation>
    <scope>NUCLEOTIDE SEQUENCE [LARGE SCALE GENOMIC DNA]</scope>
    <source>
        <strain evidence="7">RS5460</strain>
    </source>
</reference>
<comment type="caution">
    <text evidence="6">The sequence shown here is derived from an EMBL/GenBank/DDBJ whole genome shotgun (WGS) entry which is preliminary data.</text>
</comment>
<gene>
    <name evidence="6" type="ORF">PMAYCL1PPCAC_02504</name>
</gene>
<organism evidence="6 7">
    <name type="scientific">Pristionchus mayeri</name>
    <dbReference type="NCBI Taxonomy" id="1317129"/>
    <lineage>
        <taxon>Eukaryota</taxon>
        <taxon>Metazoa</taxon>
        <taxon>Ecdysozoa</taxon>
        <taxon>Nematoda</taxon>
        <taxon>Chromadorea</taxon>
        <taxon>Rhabditida</taxon>
        <taxon>Rhabditina</taxon>
        <taxon>Diplogasteromorpha</taxon>
        <taxon>Diplogasteroidea</taxon>
        <taxon>Neodiplogasteridae</taxon>
        <taxon>Pristionchus</taxon>
    </lineage>
</organism>
<keyword evidence="7" id="KW-1185">Reference proteome</keyword>
<dbReference type="InterPro" id="IPR021627">
    <property type="entry name" value="Mediator_Med27"/>
</dbReference>
<keyword evidence="3" id="KW-0805">Transcription regulation</keyword>
<evidence type="ECO:0000256" key="5">
    <source>
        <dbReference type="ARBA" id="ARBA00023242"/>
    </source>
</evidence>
<evidence type="ECO:0000256" key="1">
    <source>
        <dbReference type="ARBA" id="ARBA00004123"/>
    </source>
</evidence>
<evidence type="ECO:0000256" key="3">
    <source>
        <dbReference type="ARBA" id="ARBA00023015"/>
    </source>
</evidence>
<sequence length="333" mass="38984">MNQQRAEAMRISPQDKLDMMTNNCLFLVRSLRARAYKLHEDIFTSLEEKESGEEMKKRIVPLCIKLNKNYDDLEVNVLRLPDKTALDKGKLERIKYLFQEEQIDTAHSDLIDRLIRATNYNEGNLQFNLYLSTFMQTGRRKNYSMIPHSVSYSKFDVKGNPHAIFEHFLTQCQKEFQSKKSGILINILEKSCYSSVFELRSGNYMQQDRSKAFVCVQKVVVVENGGSIDKVIFYAPNEELLHMDDFGERRIDLRLTSRYEIYRRLSINTNLILINNAPIADIKSMHTTLYWLSKIYLVIESPCRVCKKVLKDFLPPTIFNVQNTRHASHETCR</sequence>
<evidence type="ECO:0000256" key="2">
    <source>
        <dbReference type="ARBA" id="ARBA00008048"/>
    </source>
</evidence>
<dbReference type="AlphaFoldDB" id="A0AAN4Z2W9"/>
<evidence type="ECO:0000256" key="4">
    <source>
        <dbReference type="ARBA" id="ARBA00023163"/>
    </source>
</evidence>
<name>A0AAN4Z2W9_9BILA</name>
<accession>A0AAN4Z2W9</accession>
<proteinExistence type="inferred from homology"/>
<dbReference type="Pfam" id="PF11571">
    <property type="entry name" value="Med27"/>
    <property type="match status" value="1"/>
</dbReference>
<evidence type="ECO:0000313" key="7">
    <source>
        <dbReference type="Proteomes" id="UP001328107"/>
    </source>
</evidence>
<evidence type="ECO:0000313" key="6">
    <source>
        <dbReference type="EMBL" id="GMR32309.1"/>
    </source>
</evidence>
<keyword evidence="4" id="KW-0804">Transcription</keyword>
<comment type="subcellular location">
    <subcellularLocation>
        <location evidence="1">Nucleus</location>
    </subcellularLocation>
</comment>
<protein>
    <submittedName>
        <fullName evidence="6">Uncharacterized protein</fullName>
    </submittedName>
</protein>
<keyword evidence="5" id="KW-0539">Nucleus</keyword>